<dbReference type="Proteomes" id="UP000261325">
    <property type="component" value="Unassembled WGS sequence"/>
</dbReference>
<evidence type="ECO:0000256" key="2">
    <source>
        <dbReference type="ARBA" id="ARBA00023002"/>
    </source>
</evidence>
<gene>
    <name evidence="4" type="ORF">DCF82_19875</name>
</gene>
<dbReference type="InterPro" id="IPR036291">
    <property type="entry name" value="NAD(P)-bd_dom_sf"/>
</dbReference>
<dbReference type="PANTHER" id="PTHR24321">
    <property type="entry name" value="DEHYDROGENASES, SHORT CHAIN"/>
    <property type="match status" value="1"/>
</dbReference>
<dbReference type="InterPro" id="IPR002347">
    <property type="entry name" value="SDR_fam"/>
</dbReference>
<evidence type="ECO:0000313" key="5">
    <source>
        <dbReference type="Proteomes" id="UP000261325"/>
    </source>
</evidence>
<dbReference type="GO" id="GO:0016491">
    <property type="term" value="F:oxidoreductase activity"/>
    <property type="evidence" value="ECO:0007669"/>
    <property type="project" value="UniProtKB-KW"/>
</dbReference>
<dbReference type="Gene3D" id="3.40.50.720">
    <property type="entry name" value="NAD(P)-binding Rossmann-like Domain"/>
    <property type="match status" value="1"/>
</dbReference>
<dbReference type="SUPFAM" id="SSF51735">
    <property type="entry name" value="NAD(P)-binding Rossmann-fold domains"/>
    <property type="match status" value="1"/>
</dbReference>
<dbReference type="PANTHER" id="PTHR24321:SF8">
    <property type="entry name" value="ESTRADIOL 17-BETA-DEHYDROGENASE 8-RELATED"/>
    <property type="match status" value="1"/>
</dbReference>
<dbReference type="InterPro" id="IPR020904">
    <property type="entry name" value="Sc_DH/Rdtase_CS"/>
</dbReference>
<organism evidence="4 5">
    <name type="scientific">Marinobacter nauticus</name>
    <name type="common">Marinobacter hydrocarbonoclasticus</name>
    <name type="synonym">Marinobacter aquaeolei</name>
    <dbReference type="NCBI Taxonomy" id="2743"/>
    <lineage>
        <taxon>Bacteria</taxon>
        <taxon>Pseudomonadati</taxon>
        <taxon>Pseudomonadota</taxon>
        <taxon>Gammaproteobacteria</taxon>
        <taxon>Pseudomonadales</taxon>
        <taxon>Marinobacteraceae</taxon>
        <taxon>Marinobacter</taxon>
    </lineage>
</organism>
<dbReference type="PROSITE" id="PS00061">
    <property type="entry name" value="ADH_SHORT"/>
    <property type="match status" value="1"/>
</dbReference>
<comment type="caution">
    <text evidence="4">The sequence shown here is derived from an EMBL/GenBank/DDBJ whole genome shotgun (WGS) entry which is preliminary data.</text>
</comment>
<dbReference type="EMBL" id="DLYI01000275">
    <property type="protein sequence ID" value="HAC30043.1"/>
    <property type="molecule type" value="Genomic_DNA"/>
</dbReference>
<evidence type="ECO:0000313" key="4">
    <source>
        <dbReference type="EMBL" id="HAC30043.1"/>
    </source>
</evidence>
<dbReference type="PRINTS" id="PR00080">
    <property type="entry name" value="SDRFAMILY"/>
</dbReference>
<dbReference type="Pfam" id="PF13561">
    <property type="entry name" value="adh_short_C2"/>
    <property type="match status" value="1"/>
</dbReference>
<dbReference type="AlphaFoldDB" id="A0A3B8WLQ9"/>
<proteinExistence type="inferred from homology"/>
<feature type="region of interest" description="Disordered" evidence="3">
    <location>
        <begin position="94"/>
        <end position="113"/>
    </location>
</feature>
<sequence length="152" mass="16501">GLEQWQRRMDVNLTGPFLVSKHAIPHLRKARGVIVNMASTRALQSEPDTEAYAATKGGLVALTHALAISLGPEIRVNCISPGWIDTRDWQGSEQAVEPLSEADHQQHPAGRVGSPEDIASLVAYLISSEAGFVTGQNFVVDGGMTRKMIYHE</sequence>
<accession>A0A3B8WLQ9</accession>
<comment type="similarity">
    <text evidence="1">Belongs to the short-chain dehydrogenases/reductases (SDR) family.</text>
</comment>
<feature type="non-terminal residue" evidence="4">
    <location>
        <position position="1"/>
    </location>
</feature>
<dbReference type="PRINTS" id="PR00081">
    <property type="entry name" value="GDHRDH"/>
</dbReference>
<protein>
    <submittedName>
        <fullName evidence="4">Oxidoreductase</fullName>
    </submittedName>
</protein>
<evidence type="ECO:0000256" key="1">
    <source>
        <dbReference type="ARBA" id="ARBA00006484"/>
    </source>
</evidence>
<reference evidence="4 5" key="1">
    <citation type="journal article" date="2018" name="Nat. Biotechnol.">
        <title>A standardized bacterial taxonomy based on genome phylogeny substantially revises the tree of life.</title>
        <authorList>
            <person name="Parks D.H."/>
            <person name="Chuvochina M."/>
            <person name="Waite D.W."/>
            <person name="Rinke C."/>
            <person name="Skarshewski A."/>
            <person name="Chaumeil P.A."/>
            <person name="Hugenholtz P."/>
        </authorList>
    </citation>
    <scope>NUCLEOTIDE SEQUENCE [LARGE SCALE GENOMIC DNA]</scope>
    <source>
        <strain evidence="4">UBA9049</strain>
    </source>
</reference>
<name>A0A3B8WLQ9_MARNT</name>
<evidence type="ECO:0000256" key="3">
    <source>
        <dbReference type="SAM" id="MobiDB-lite"/>
    </source>
</evidence>
<keyword evidence="2" id="KW-0560">Oxidoreductase</keyword>